<dbReference type="Pfam" id="PF13482">
    <property type="entry name" value="RNase_H_2"/>
    <property type="match status" value="1"/>
</dbReference>
<evidence type="ECO:0000259" key="2">
    <source>
        <dbReference type="Pfam" id="PF13482"/>
    </source>
</evidence>
<organism evidence="3 4">
    <name type="scientific">Sphaerobacter thermophilus (strain ATCC 49802 / DSM 20745 / KCCM 41009 / NCIMB 13125 / S 6022)</name>
    <dbReference type="NCBI Taxonomy" id="479434"/>
    <lineage>
        <taxon>Bacteria</taxon>
        <taxon>Pseudomonadati</taxon>
        <taxon>Thermomicrobiota</taxon>
        <taxon>Thermomicrobia</taxon>
        <taxon>Sphaerobacterales</taxon>
        <taxon>Sphaerobacterineae</taxon>
        <taxon>Sphaerobacteraceae</taxon>
        <taxon>Sphaerobacter</taxon>
    </lineage>
</organism>
<keyword evidence="4" id="KW-1185">Reference proteome</keyword>
<name>D1C4D0_SPHTD</name>
<proteinExistence type="predicted"/>
<feature type="domain" description="YprB ribonuclease H-like" evidence="2">
    <location>
        <begin position="83"/>
        <end position="251"/>
    </location>
</feature>
<evidence type="ECO:0000313" key="4">
    <source>
        <dbReference type="Proteomes" id="UP000002027"/>
    </source>
</evidence>
<dbReference type="AlphaFoldDB" id="D1C4D0"/>
<dbReference type="InterPro" id="IPR038720">
    <property type="entry name" value="YprB_RNase_H-like_dom"/>
</dbReference>
<reference evidence="3 4" key="2">
    <citation type="journal article" date="2010" name="Stand. Genomic Sci.">
        <title>Complete genome sequence of Desulfohalobium retbaense type strain (HR(100)).</title>
        <authorList>
            <person name="Spring S."/>
            <person name="Nolan M."/>
            <person name="Lapidus A."/>
            <person name="Glavina Del Rio T."/>
            <person name="Copeland A."/>
            <person name="Tice H."/>
            <person name="Cheng J.F."/>
            <person name="Lucas S."/>
            <person name="Land M."/>
            <person name="Chen F."/>
            <person name="Bruce D."/>
            <person name="Goodwin L."/>
            <person name="Pitluck S."/>
            <person name="Ivanova N."/>
            <person name="Mavromatis K."/>
            <person name="Mikhailova N."/>
            <person name="Pati A."/>
            <person name="Chen A."/>
            <person name="Palaniappan K."/>
            <person name="Hauser L."/>
            <person name="Chang Y.J."/>
            <person name="Jeffries C.D."/>
            <person name="Munk C."/>
            <person name="Kiss H."/>
            <person name="Chain P."/>
            <person name="Han C."/>
            <person name="Brettin T."/>
            <person name="Detter J.C."/>
            <person name="Schuler E."/>
            <person name="Goker M."/>
            <person name="Rohde M."/>
            <person name="Bristow J."/>
            <person name="Eisen J.A."/>
            <person name="Markowitz V."/>
            <person name="Hugenholtz P."/>
            <person name="Kyrpides N.C."/>
            <person name="Klenk H.P."/>
        </authorList>
    </citation>
    <scope>NUCLEOTIDE SEQUENCE [LARGE SCALE GENOMIC DNA]</scope>
    <source>
        <strain evidence="4">ATCC 49802 / DSM 20745 / S 6022</strain>
    </source>
</reference>
<dbReference type="InterPro" id="IPR036397">
    <property type="entry name" value="RNaseH_sf"/>
</dbReference>
<dbReference type="KEGG" id="sti:Sthe_1663"/>
<dbReference type="eggNOG" id="COG3359">
    <property type="taxonomic scope" value="Bacteria"/>
</dbReference>
<feature type="region of interest" description="Disordered" evidence="1">
    <location>
        <begin position="397"/>
        <end position="416"/>
    </location>
</feature>
<dbReference type="HOGENOM" id="CLU_035904_2_1_0"/>
<reference evidence="4" key="1">
    <citation type="submission" date="2009-11" db="EMBL/GenBank/DDBJ databases">
        <title>The complete chromosome 1 of Sphaerobacter thermophilus DSM 20745.</title>
        <authorList>
            <person name="Lucas S."/>
            <person name="Copeland A."/>
            <person name="Lapidus A."/>
            <person name="Glavina del Rio T."/>
            <person name="Dalin E."/>
            <person name="Tice H."/>
            <person name="Bruce D."/>
            <person name="Goodwin L."/>
            <person name="Pitluck S."/>
            <person name="Kyrpides N."/>
            <person name="Mavromatis K."/>
            <person name="Ivanova N."/>
            <person name="Mikhailova N."/>
            <person name="LaButti K.M."/>
            <person name="Clum A."/>
            <person name="Sun H.I."/>
            <person name="Brettin T."/>
            <person name="Detter J.C."/>
            <person name="Han C."/>
            <person name="Larimer F."/>
            <person name="Land M."/>
            <person name="Hauser L."/>
            <person name="Markowitz V."/>
            <person name="Cheng J.F."/>
            <person name="Hugenholtz P."/>
            <person name="Woyke T."/>
            <person name="Wu D."/>
            <person name="Steenblock K."/>
            <person name="Schneider S."/>
            <person name="Pukall R."/>
            <person name="Goeker M."/>
            <person name="Klenk H.P."/>
            <person name="Eisen J.A."/>
        </authorList>
    </citation>
    <scope>NUCLEOTIDE SEQUENCE [LARGE SCALE GENOMIC DNA]</scope>
    <source>
        <strain evidence="4">ATCC 49802 / DSM 20745 / S 6022</strain>
    </source>
</reference>
<sequence>MRSLRERLAALQPSPARPARPRPAGVPIDAVVPGRYLPGPVGEVFVAEWAREEDDVRRLLEHAPLAPSLFVPGAPTVHPEEIVFLDTETTGLAGGAGTHVFLVGLGHFEAGRLVVRQFFMRGPSEEPALLDALREALAPFRMLVSFNGRAFDWPLIEGRFIIHGYRPRFDFAHLDILHPARRVWRHRLASCTLSNLEASLFGVRRSEDVPGWLIPQMYFDYLRDGDARRLRPVFAHNHEDIATLVRLTDLLIRATAAPESVLDHPADRAGLALLLLNRGELMRGIDLLADALEDADQIDPALRRRAEVELSRWLKRLDRTPEAVPLWRKMCDRAARRRPLDLYPFEELAKYYEHQARDLVAAEAVVERALRLLDLHGEYHGRSSLLHRLERIRRKQARARARVRPRETGPTAGPVG</sequence>
<evidence type="ECO:0000313" key="3">
    <source>
        <dbReference type="EMBL" id="ACZ39097.1"/>
    </source>
</evidence>
<accession>D1C4D0</accession>
<dbReference type="OrthoDB" id="9790530at2"/>
<protein>
    <recommendedName>
        <fullName evidence="2">YprB ribonuclease H-like domain-containing protein</fullName>
    </recommendedName>
</protein>
<dbReference type="EMBL" id="CP001823">
    <property type="protein sequence ID" value="ACZ39097.1"/>
    <property type="molecule type" value="Genomic_DNA"/>
</dbReference>
<dbReference type="Gene3D" id="3.30.420.10">
    <property type="entry name" value="Ribonuclease H-like superfamily/Ribonuclease H"/>
    <property type="match status" value="1"/>
</dbReference>
<dbReference type="InParanoid" id="D1C4D0"/>
<dbReference type="STRING" id="479434.Sthe_1663"/>
<dbReference type="InterPro" id="IPR012337">
    <property type="entry name" value="RNaseH-like_sf"/>
</dbReference>
<dbReference type="SUPFAM" id="SSF53098">
    <property type="entry name" value="Ribonuclease H-like"/>
    <property type="match status" value="1"/>
</dbReference>
<gene>
    <name evidence="3" type="ordered locus">Sthe_1663</name>
</gene>
<dbReference type="Proteomes" id="UP000002027">
    <property type="component" value="Chromosome 1"/>
</dbReference>
<dbReference type="GO" id="GO:0003676">
    <property type="term" value="F:nucleic acid binding"/>
    <property type="evidence" value="ECO:0007669"/>
    <property type="project" value="InterPro"/>
</dbReference>
<dbReference type="PANTHER" id="PTHR38462:SF1">
    <property type="entry name" value="YPRB RIBONUCLEASE H-LIKE DOMAIN-CONTAINING PROTEIN"/>
    <property type="match status" value="1"/>
</dbReference>
<dbReference type="PANTHER" id="PTHR38462">
    <property type="entry name" value="EXONUCLEASE-LIKE PROTEIN"/>
    <property type="match status" value="1"/>
</dbReference>
<evidence type="ECO:0000256" key="1">
    <source>
        <dbReference type="SAM" id="MobiDB-lite"/>
    </source>
</evidence>
<dbReference type="RefSeq" id="WP_012872144.1">
    <property type="nucleotide sequence ID" value="NC_013523.1"/>
</dbReference>